<evidence type="ECO:0000313" key="2">
    <source>
        <dbReference type="Proteomes" id="UP000244092"/>
    </source>
</evidence>
<sequence>MTQNKSKANLLKNFTFSLFCKGYCGAKQMFVRGERSDQNRKNHAIMRGLITFISPCLRKVTLRKSEEIFGFVPLSETVIRDFGFDSWRRGSPPDADCLGRLDQKRRIDAFQLALFHPKGRPPDIQPIGARAGQ</sequence>
<protein>
    <submittedName>
        <fullName evidence="1">Uncharacterized protein</fullName>
    </submittedName>
</protein>
<evidence type="ECO:0000313" key="1">
    <source>
        <dbReference type="EMBL" id="PTX64498.1"/>
    </source>
</evidence>
<accession>A0A2T6C854</accession>
<comment type="caution">
    <text evidence="1">The sequence shown here is derived from an EMBL/GenBank/DDBJ whole genome shotgun (WGS) entry which is preliminary data.</text>
</comment>
<dbReference type="EMBL" id="QBKU01000016">
    <property type="protein sequence ID" value="PTX64498.1"/>
    <property type="molecule type" value="Genomic_DNA"/>
</dbReference>
<reference evidence="1 2" key="1">
    <citation type="submission" date="2018-04" db="EMBL/GenBank/DDBJ databases">
        <title>Genomic Encyclopedia of Archaeal and Bacterial Type Strains, Phase II (KMG-II): from individual species to whole genera.</title>
        <authorList>
            <person name="Goeker M."/>
        </authorList>
    </citation>
    <scope>NUCLEOTIDE SEQUENCE [LARGE SCALE GENOMIC DNA]</scope>
    <source>
        <strain evidence="1 2">DSM 12244</strain>
    </source>
</reference>
<proteinExistence type="predicted"/>
<dbReference type="AlphaFoldDB" id="A0A2T6C854"/>
<dbReference type="Proteomes" id="UP000244092">
    <property type="component" value="Unassembled WGS sequence"/>
</dbReference>
<organism evidence="1 2">
    <name type="scientific">Sulfitobacter mediterraneus</name>
    <dbReference type="NCBI Taxonomy" id="83219"/>
    <lineage>
        <taxon>Bacteria</taxon>
        <taxon>Pseudomonadati</taxon>
        <taxon>Pseudomonadota</taxon>
        <taxon>Alphaproteobacteria</taxon>
        <taxon>Rhodobacterales</taxon>
        <taxon>Roseobacteraceae</taxon>
        <taxon>Sulfitobacter</taxon>
    </lineage>
</organism>
<name>A0A2T6C854_9RHOB</name>
<gene>
    <name evidence="1" type="ORF">C8N31_11655</name>
</gene>